<dbReference type="Proteomes" id="UP001055712">
    <property type="component" value="Unassembled WGS sequence"/>
</dbReference>
<accession>A0A9D4TN09</accession>
<sequence length="431" mass="44113">MFLVAIGAGAAVMEVHRALLHRGNGDSKELQEKEAALRKQLQDLQRDLRATQQRGQLTEQEAAQLAAVNLRLSAENADLAAASSSLKAENEALASRADSLLERQAALESAAESLKLENCTLLQQFDQLKLQYHQEASGFQEQVAELKSAVSGALGRFTSGDISADQLMAYLGAMGVELRCRKESLESLPDQLNSARSSHERLKLLDSVDVGGSWMAQMRLASAEPQLTARLLMAGAAAARNNTSGGHASAAALTDGLSNGPAPAHAAAAGSSSAPATTTAALTYAKPTKLPTPPKGHPAAQLPHLPGSKVPPLKLAGVGGGPAAAPVASTAADENAAGNALEPTAAADKEASGTAKGKKSGSMRFVPGKKVQPVRKQAVPSAAPQLALDLPLSARGEGSSALPRLPFEAASDDGMDMLGGGGGGGRSVMAL</sequence>
<organism evidence="3 4">
    <name type="scientific">Chlorella vulgaris</name>
    <name type="common">Green alga</name>
    <dbReference type="NCBI Taxonomy" id="3077"/>
    <lineage>
        <taxon>Eukaryota</taxon>
        <taxon>Viridiplantae</taxon>
        <taxon>Chlorophyta</taxon>
        <taxon>core chlorophytes</taxon>
        <taxon>Trebouxiophyceae</taxon>
        <taxon>Chlorellales</taxon>
        <taxon>Chlorellaceae</taxon>
        <taxon>Chlorella clade</taxon>
        <taxon>Chlorella</taxon>
    </lineage>
</organism>
<evidence type="ECO:0000256" key="2">
    <source>
        <dbReference type="SAM" id="MobiDB-lite"/>
    </source>
</evidence>
<reference evidence="3" key="2">
    <citation type="submission" date="2020-11" db="EMBL/GenBank/DDBJ databases">
        <authorList>
            <person name="Cecchin M."/>
            <person name="Marcolungo L."/>
            <person name="Rossato M."/>
            <person name="Girolomoni L."/>
            <person name="Cosentino E."/>
            <person name="Cuine S."/>
            <person name="Li-Beisson Y."/>
            <person name="Delledonne M."/>
            <person name="Ballottari M."/>
        </authorList>
    </citation>
    <scope>NUCLEOTIDE SEQUENCE</scope>
    <source>
        <strain evidence="3">211/11P</strain>
        <tissue evidence="3">Whole cell</tissue>
    </source>
</reference>
<dbReference type="OrthoDB" id="512982at2759"/>
<feature type="compositionally biased region" description="Low complexity" evidence="2">
    <location>
        <begin position="323"/>
        <end position="332"/>
    </location>
</feature>
<keyword evidence="1" id="KW-0175">Coiled coil</keyword>
<name>A0A9D4TN09_CHLVU</name>
<feature type="compositionally biased region" description="Low complexity" evidence="2">
    <location>
        <begin position="261"/>
        <end position="281"/>
    </location>
</feature>
<evidence type="ECO:0000313" key="4">
    <source>
        <dbReference type="Proteomes" id="UP001055712"/>
    </source>
</evidence>
<evidence type="ECO:0000256" key="1">
    <source>
        <dbReference type="SAM" id="Coils"/>
    </source>
</evidence>
<dbReference type="EMBL" id="SIDB01000008">
    <property type="protein sequence ID" value="KAI3429882.1"/>
    <property type="molecule type" value="Genomic_DNA"/>
</dbReference>
<feature type="region of interest" description="Disordered" evidence="2">
    <location>
        <begin position="243"/>
        <end position="365"/>
    </location>
</feature>
<comment type="caution">
    <text evidence="3">The sequence shown here is derived from an EMBL/GenBank/DDBJ whole genome shotgun (WGS) entry which is preliminary data.</text>
</comment>
<dbReference type="AlphaFoldDB" id="A0A9D4TN09"/>
<reference evidence="3" key="1">
    <citation type="journal article" date="2019" name="Plant J.">
        <title>Chlorella vulgaris genome assembly and annotation reveals the molecular basis for metabolic acclimation to high light conditions.</title>
        <authorList>
            <person name="Cecchin M."/>
            <person name="Marcolungo L."/>
            <person name="Rossato M."/>
            <person name="Girolomoni L."/>
            <person name="Cosentino E."/>
            <person name="Cuine S."/>
            <person name="Li-Beisson Y."/>
            <person name="Delledonne M."/>
            <person name="Ballottari M."/>
        </authorList>
    </citation>
    <scope>NUCLEOTIDE SEQUENCE</scope>
    <source>
        <strain evidence="3">211/11P</strain>
    </source>
</reference>
<gene>
    <name evidence="3" type="ORF">D9Q98_010193</name>
</gene>
<proteinExistence type="predicted"/>
<keyword evidence="4" id="KW-1185">Reference proteome</keyword>
<protein>
    <submittedName>
        <fullName evidence="3">Uncharacterized protein</fullName>
    </submittedName>
</protein>
<evidence type="ECO:0000313" key="3">
    <source>
        <dbReference type="EMBL" id="KAI3429882.1"/>
    </source>
</evidence>
<feature type="coiled-coil region" evidence="1">
    <location>
        <begin position="27"/>
        <end position="117"/>
    </location>
</feature>